<reference evidence="1" key="1">
    <citation type="journal article" date="2014" name="Genome Announc.">
        <title>Draft Genome Sequence of Lactobacillus oryzae Strain SG293T.</title>
        <authorList>
            <person name="Tanizawa Y."/>
            <person name="Fujisawa T."/>
            <person name="Mochizuki T."/>
            <person name="Kaminuma E."/>
            <person name="Nakamura Y."/>
            <person name="Tohno M."/>
        </authorList>
    </citation>
    <scope>NUCLEOTIDE SEQUENCE [LARGE SCALE GENOMIC DNA]</scope>
    <source>
        <strain evidence="1">SG293</strain>
    </source>
</reference>
<dbReference type="PANTHER" id="PTHR42999:SF1">
    <property type="entry name" value="PENTAPEPTIDE REPEAT-CONTAINING PROTEIN"/>
    <property type="match status" value="1"/>
</dbReference>
<dbReference type="eggNOG" id="COG1357">
    <property type="taxonomic scope" value="Bacteria"/>
</dbReference>
<proteinExistence type="predicted"/>
<gene>
    <name evidence="1" type="ORF">LOSG293_070280</name>
</gene>
<keyword evidence="2" id="KW-1185">Reference proteome</keyword>
<dbReference type="Gene3D" id="2.160.20.80">
    <property type="entry name" value="E3 ubiquitin-protein ligase SopA"/>
    <property type="match status" value="1"/>
</dbReference>
<dbReference type="RefSeq" id="WP_034526831.1">
    <property type="nucleotide sequence ID" value="NZ_BBAZ01000006.1"/>
</dbReference>
<evidence type="ECO:0000313" key="2">
    <source>
        <dbReference type="Proteomes" id="UP000028700"/>
    </source>
</evidence>
<dbReference type="Proteomes" id="UP000028700">
    <property type="component" value="Unassembled WGS sequence"/>
</dbReference>
<dbReference type="OrthoDB" id="9798656at2"/>
<comment type="caution">
    <text evidence="1">The sequence shown here is derived from an EMBL/GenBank/DDBJ whole genome shotgun (WGS) entry which is preliminary data.</text>
</comment>
<name>A0A081BHH1_9LACO</name>
<organism evidence="1 2">
    <name type="scientific">Secundilactobacillus oryzae JCM 18671</name>
    <dbReference type="NCBI Taxonomy" id="1291743"/>
    <lineage>
        <taxon>Bacteria</taxon>
        <taxon>Bacillati</taxon>
        <taxon>Bacillota</taxon>
        <taxon>Bacilli</taxon>
        <taxon>Lactobacillales</taxon>
        <taxon>Lactobacillaceae</taxon>
        <taxon>Secundilactobacillus</taxon>
    </lineage>
</organism>
<dbReference type="AlphaFoldDB" id="A0A081BHH1"/>
<dbReference type="SUPFAM" id="SSF141571">
    <property type="entry name" value="Pentapeptide repeat-like"/>
    <property type="match status" value="1"/>
</dbReference>
<dbReference type="Pfam" id="PF13599">
    <property type="entry name" value="Pentapeptide_4"/>
    <property type="match status" value="1"/>
</dbReference>
<protein>
    <submittedName>
        <fullName evidence="1">Pentapeptide repeat-containing protein</fullName>
    </submittedName>
</protein>
<sequence length="200" mass="22427">MQTNTIENQTLALDEVEPDTVYVNCHFGYSNDTIRISDVTFRHCEFQQSNFADAEWTDCTFENIDWLNATAHRNVFFSCDFSNCLLMGLDLTGSQLKQTTFTACKATYINVSETLLDHVTFADCQLIDSAFQAIKVKGALTFSQCDLTGIDFTDSPLKQVDISTSYFETLHLSLERIMGLTISPLQATQLITLLGVKISD</sequence>
<dbReference type="InterPro" id="IPR001646">
    <property type="entry name" value="5peptide_repeat"/>
</dbReference>
<evidence type="ECO:0000313" key="1">
    <source>
        <dbReference type="EMBL" id="GAK47489.1"/>
    </source>
</evidence>
<dbReference type="EMBL" id="BBJM01000007">
    <property type="protein sequence ID" value="GAK47489.1"/>
    <property type="molecule type" value="Genomic_DNA"/>
</dbReference>
<dbReference type="STRING" id="1291743.LOSG293_070280"/>
<dbReference type="InterPro" id="IPR052949">
    <property type="entry name" value="PA_immunity-related"/>
</dbReference>
<accession>A0A081BHH1</accession>
<dbReference type="PANTHER" id="PTHR42999">
    <property type="entry name" value="ANTIBIOTIC RESISTANCE PROTEIN MCBG"/>
    <property type="match status" value="1"/>
</dbReference>